<name>A0A2B9Q2P8_BACCE</name>
<dbReference type="Proteomes" id="UP000223777">
    <property type="component" value="Unassembled WGS sequence"/>
</dbReference>
<accession>A0A2B9Q2P8</accession>
<dbReference type="AlphaFoldDB" id="A0A2B9Q2P8"/>
<dbReference type="RefSeq" id="WP_098764296.1">
    <property type="nucleotide sequence ID" value="NZ_NUIL01000015.1"/>
</dbReference>
<gene>
    <name evidence="1" type="ORF">CN984_12025</name>
</gene>
<reference evidence="1 2" key="1">
    <citation type="submission" date="2017-09" db="EMBL/GenBank/DDBJ databases">
        <title>Large-scale bioinformatics analysis of Bacillus genomes uncovers conserved roles of natural products in bacterial physiology.</title>
        <authorList>
            <consortium name="Agbiome Team Llc"/>
            <person name="Bleich R.M."/>
            <person name="Grubbs K.J."/>
            <person name="Santa Maria K.C."/>
            <person name="Allen S.E."/>
            <person name="Farag S."/>
            <person name="Shank E.A."/>
            <person name="Bowers A."/>
        </authorList>
    </citation>
    <scope>NUCLEOTIDE SEQUENCE [LARGE SCALE GENOMIC DNA]</scope>
    <source>
        <strain evidence="1 2">AFS050027</strain>
    </source>
</reference>
<dbReference type="EMBL" id="NUIL01000015">
    <property type="protein sequence ID" value="PGO29167.1"/>
    <property type="molecule type" value="Genomic_DNA"/>
</dbReference>
<protein>
    <submittedName>
        <fullName evidence="1">Uncharacterized protein</fullName>
    </submittedName>
</protein>
<organism evidence="1 2">
    <name type="scientific">Bacillus cereus</name>
    <dbReference type="NCBI Taxonomy" id="1396"/>
    <lineage>
        <taxon>Bacteria</taxon>
        <taxon>Bacillati</taxon>
        <taxon>Bacillota</taxon>
        <taxon>Bacilli</taxon>
        <taxon>Bacillales</taxon>
        <taxon>Bacillaceae</taxon>
        <taxon>Bacillus</taxon>
        <taxon>Bacillus cereus group</taxon>
    </lineage>
</organism>
<evidence type="ECO:0000313" key="2">
    <source>
        <dbReference type="Proteomes" id="UP000223777"/>
    </source>
</evidence>
<sequence length="120" mass="14171">MNNIEKHIADLAVAHYREKIREIERVKELLSKKKFKYGDYVVKKGTSYFDSILGAVDGVVGKVVWFDEANNYYRVRYNSHACFIGTKEEQVELYEGEVPQHLVNYNIEDKIYIQFEVEEK</sequence>
<evidence type="ECO:0000313" key="1">
    <source>
        <dbReference type="EMBL" id="PGO29167.1"/>
    </source>
</evidence>
<comment type="caution">
    <text evidence="1">The sequence shown here is derived from an EMBL/GenBank/DDBJ whole genome shotgun (WGS) entry which is preliminary data.</text>
</comment>
<proteinExistence type="predicted"/>